<feature type="domain" description="MucBP" evidence="3">
    <location>
        <begin position="135"/>
        <end position="191"/>
    </location>
</feature>
<organism evidence="4 6">
    <name type="scientific">Lactiplantibacillus daowaiensis</name>
    <dbReference type="NCBI Taxonomy" id="2559918"/>
    <lineage>
        <taxon>Bacteria</taxon>
        <taxon>Bacillati</taxon>
        <taxon>Bacillota</taxon>
        <taxon>Bacilli</taxon>
        <taxon>Lactobacillales</taxon>
        <taxon>Lactobacillaceae</taxon>
        <taxon>Lactiplantibacillus</taxon>
    </lineage>
</organism>
<dbReference type="Gene3D" id="3.10.20.320">
    <property type="entry name" value="Putative peptidoglycan bound protein (lpxtg motif)"/>
    <property type="match status" value="2"/>
</dbReference>
<gene>
    <name evidence="4" type="ORF">ACFP5Y_00965</name>
    <name evidence="5" type="ORF">ACFP5Y_01300</name>
</gene>
<evidence type="ECO:0000313" key="5">
    <source>
        <dbReference type="EMBL" id="MFC6179891.1"/>
    </source>
</evidence>
<feature type="compositionally biased region" description="Polar residues" evidence="2">
    <location>
        <begin position="19"/>
        <end position="32"/>
    </location>
</feature>
<reference evidence="4" key="3">
    <citation type="submission" date="2024-09" db="EMBL/GenBank/DDBJ databases">
        <authorList>
            <person name="Sun Q."/>
            <person name="Mori K."/>
        </authorList>
    </citation>
    <scope>NUCLEOTIDE SEQUENCE</scope>
    <source>
        <strain evidence="4">CCM 8933</strain>
    </source>
</reference>
<evidence type="ECO:0000259" key="3">
    <source>
        <dbReference type="Pfam" id="PF06458"/>
    </source>
</evidence>
<feature type="region of interest" description="Disordered" evidence="2">
    <location>
        <begin position="18"/>
        <end position="45"/>
    </location>
</feature>
<protein>
    <submittedName>
        <fullName evidence="4">MucBP domain-containing protein</fullName>
    </submittedName>
</protein>
<feature type="domain" description="MucBP" evidence="3">
    <location>
        <begin position="62"/>
        <end position="122"/>
    </location>
</feature>
<keyword evidence="1" id="KW-0677">Repeat</keyword>
<evidence type="ECO:0000313" key="4">
    <source>
        <dbReference type="EMBL" id="MFC6179827.1"/>
    </source>
</evidence>
<dbReference type="Proteomes" id="UP001596282">
    <property type="component" value="Unassembled WGS sequence"/>
</dbReference>
<dbReference type="InterPro" id="IPR009459">
    <property type="entry name" value="MucBP_dom"/>
</dbReference>
<dbReference type="EMBL" id="JBHSSC010000004">
    <property type="protein sequence ID" value="MFC6179827.1"/>
    <property type="molecule type" value="Genomic_DNA"/>
</dbReference>
<sequence>MHFFDRLKGMLQALDSDATADTSTAKPVTPITTPLDPDEPTALQASQPLTGAPVVNQTPALVLVHHVDETGKELRAPEMIAGTIGDEIHLPEVNLPGYHLVDIDGLTRWFTTEQSRIVLTYERQAGQPIWVYAYDIDQRQLIGLPTMQRGRLGDPYDVSAPTVAGFKLLRSVGDLTGEYTTTSKTVLFFYRNANWRQTDLSTGFVQIKTPTKVYPYPGATTTNYWITLPVGAIYKTFMRVQLNDNSTWYTLGEDQWIAETHVQLTNSNQLLPPTPAAYETRHKKQVRQTGVVSFVPGKQVHTYLEPYGRYLTTVTHGETVTLTERLVDDNRVVWYRIQDRGYLPGRYLTQLDPPDYWG</sequence>
<evidence type="ECO:0000313" key="6">
    <source>
        <dbReference type="Proteomes" id="UP001596282"/>
    </source>
</evidence>
<reference evidence="6" key="2">
    <citation type="journal article" date="2019" name="Int. J. Syst. Evol. Microbiol.">
        <title>The Global Catalogue of Microorganisms (GCM) 10K type strain sequencing project: providing services to taxonomists for standard genome sequencing and annotation.</title>
        <authorList>
            <consortium name="The Broad Institute Genomics Platform"/>
            <consortium name="The Broad Institute Genome Sequencing Center for Infectious Disease"/>
            <person name="Wu L."/>
            <person name="Ma J."/>
        </authorList>
    </citation>
    <scope>NUCLEOTIDE SEQUENCE [LARGE SCALE GENOMIC DNA]</scope>
    <source>
        <strain evidence="6">CCM 8933</strain>
    </source>
</reference>
<keyword evidence="6" id="KW-1185">Reference proteome</keyword>
<dbReference type="Pfam" id="PF06458">
    <property type="entry name" value="MucBP"/>
    <property type="match status" value="2"/>
</dbReference>
<accession>A0ABW1RWG9</accession>
<evidence type="ECO:0000256" key="1">
    <source>
        <dbReference type="ARBA" id="ARBA00022737"/>
    </source>
</evidence>
<dbReference type="EMBL" id="JBHSSC010000004">
    <property type="protein sequence ID" value="MFC6179891.1"/>
    <property type="molecule type" value="Genomic_DNA"/>
</dbReference>
<name>A0ABW1RWG9_9LACO</name>
<dbReference type="RefSeq" id="WP_137629183.1">
    <property type="nucleotide sequence ID" value="NZ_BJDJ01000018.1"/>
</dbReference>
<evidence type="ECO:0000256" key="2">
    <source>
        <dbReference type="SAM" id="MobiDB-lite"/>
    </source>
</evidence>
<reference evidence="4" key="1">
    <citation type="journal article" date="2014" name="Int. J. Syst. Evol. Microbiol.">
        <title>Complete genome of a new Firmicutes species belonging to the dominant human colonic microbiota ('Ruminococcus bicirculans') reveals two chromosomes and a selective capacity to utilize plant glucans.</title>
        <authorList>
            <consortium name="NISC Comparative Sequencing Program"/>
            <person name="Wegmann U."/>
            <person name="Louis P."/>
            <person name="Goesmann A."/>
            <person name="Henrissat B."/>
            <person name="Duncan S.H."/>
            <person name="Flint H.J."/>
        </authorList>
    </citation>
    <scope>NUCLEOTIDE SEQUENCE</scope>
    <source>
        <strain evidence="4">CCM 8933</strain>
    </source>
</reference>
<comment type="caution">
    <text evidence="4">The sequence shown here is derived from an EMBL/GenBank/DDBJ whole genome shotgun (WGS) entry which is preliminary data.</text>
</comment>
<proteinExistence type="predicted"/>